<feature type="signal peptide" evidence="7">
    <location>
        <begin position="1"/>
        <end position="26"/>
    </location>
</feature>
<evidence type="ECO:0000256" key="6">
    <source>
        <dbReference type="RuleBase" id="RU003915"/>
    </source>
</evidence>
<dbReference type="InterPro" id="IPR046357">
    <property type="entry name" value="PPIase_dom_sf"/>
</dbReference>
<sequence>MRIRSIAALSVTAVSLLLLTSCSGGGAPDATGSPSAQVADLCDAAAPSGEASESVTVEGEPGAASQAVFTAPLEISELQSTVVTEGEGDPVAAGELVNIAFTAFSADTGEELGSLNYEPGQFLPQQISADNPIGQVLGCATPGTRVVATFPATETNGGEVYVFDFLETVPDAAWGTEQPAPEGLPEVELAEDGEPTITVPDADAPTAVELATLKQGDGETVEPGDTVLVQYTGVKWSDNEVFDSSWEAGTPASFQTTGVVDGFRQALEGQTVGSQVLAVIPPEFGYGAVEGNELQEETLVFVVDILGVQHVAATTAP</sequence>
<dbReference type="RefSeq" id="WP_322409479.1">
    <property type="nucleotide sequence ID" value="NZ_CP139779.1"/>
</dbReference>
<reference evidence="9 10" key="1">
    <citation type="submission" date="2023-06" db="EMBL/GenBank/DDBJ databases">
        <title>Rock-solubilizing bacteria, Microbacterium invictum, promotes re-establishment of vegetation in rocky wasteland by accelerating rock bio-weathering and reshaping soil bacterial community.</title>
        <authorList>
            <person name="Liu C."/>
        </authorList>
    </citation>
    <scope>NUCLEOTIDE SEQUENCE [LARGE SCALE GENOMIC DNA]</scope>
    <source>
        <strain evidence="9 10">X-18</strain>
    </source>
</reference>
<dbReference type="GO" id="GO:0003755">
    <property type="term" value="F:peptidyl-prolyl cis-trans isomerase activity"/>
    <property type="evidence" value="ECO:0007669"/>
    <property type="project" value="UniProtKB-EC"/>
</dbReference>
<evidence type="ECO:0000256" key="3">
    <source>
        <dbReference type="ARBA" id="ARBA00023110"/>
    </source>
</evidence>
<proteinExistence type="inferred from homology"/>
<dbReference type="PROSITE" id="PS50059">
    <property type="entry name" value="FKBP_PPIASE"/>
    <property type="match status" value="1"/>
</dbReference>
<dbReference type="Proteomes" id="UP001324533">
    <property type="component" value="Chromosome"/>
</dbReference>
<keyword evidence="3 5" id="KW-0697">Rotamase</keyword>
<comment type="similarity">
    <text evidence="2 6">Belongs to the FKBP-type PPIase family.</text>
</comment>
<evidence type="ECO:0000313" key="9">
    <source>
        <dbReference type="EMBL" id="WQB69360.1"/>
    </source>
</evidence>
<dbReference type="PROSITE" id="PS51257">
    <property type="entry name" value="PROKAR_LIPOPROTEIN"/>
    <property type="match status" value="1"/>
</dbReference>
<dbReference type="EMBL" id="CP139779">
    <property type="protein sequence ID" value="WQB69360.1"/>
    <property type="molecule type" value="Genomic_DNA"/>
</dbReference>
<feature type="domain" description="PPIase FKBP-type" evidence="8">
    <location>
        <begin position="224"/>
        <end position="309"/>
    </location>
</feature>
<evidence type="ECO:0000256" key="2">
    <source>
        <dbReference type="ARBA" id="ARBA00006577"/>
    </source>
</evidence>
<evidence type="ECO:0000313" key="10">
    <source>
        <dbReference type="Proteomes" id="UP001324533"/>
    </source>
</evidence>
<keyword evidence="7" id="KW-0732">Signal</keyword>
<keyword evidence="10" id="KW-1185">Reference proteome</keyword>
<gene>
    <name evidence="9" type="ORF">T9R20_11675</name>
</gene>
<evidence type="ECO:0000256" key="4">
    <source>
        <dbReference type="ARBA" id="ARBA00023235"/>
    </source>
</evidence>
<dbReference type="PANTHER" id="PTHR43811:SF19">
    <property type="entry name" value="39 KDA FK506-BINDING NUCLEAR PROTEIN"/>
    <property type="match status" value="1"/>
</dbReference>
<organism evidence="9 10">
    <name type="scientific">Microbacterium invictum</name>
    <dbReference type="NCBI Taxonomy" id="515415"/>
    <lineage>
        <taxon>Bacteria</taxon>
        <taxon>Bacillati</taxon>
        <taxon>Actinomycetota</taxon>
        <taxon>Actinomycetes</taxon>
        <taxon>Micrococcales</taxon>
        <taxon>Microbacteriaceae</taxon>
        <taxon>Microbacterium</taxon>
    </lineage>
</organism>
<dbReference type="SUPFAM" id="SSF54534">
    <property type="entry name" value="FKBP-like"/>
    <property type="match status" value="1"/>
</dbReference>
<feature type="chain" id="PRO_5047549996" description="Peptidyl-prolyl cis-trans isomerase" evidence="7">
    <location>
        <begin position="27"/>
        <end position="317"/>
    </location>
</feature>
<dbReference type="Pfam" id="PF00254">
    <property type="entry name" value="FKBP_C"/>
    <property type="match status" value="1"/>
</dbReference>
<evidence type="ECO:0000256" key="7">
    <source>
        <dbReference type="SAM" id="SignalP"/>
    </source>
</evidence>
<accession>A0ABZ0VB54</accession>
<protein>
    <recommendedName>
        <fullName evidence="6">Peptidyl-prolyl cis-trans isomerase</fullName>
        <ecNumber evidence="6">5.2.1.8</ecNumber>
    </recommendedName>
</protein>
<keyword evidence="4 5" id="KW-0413">Isomerase</keyword>
<comment type="catalytic activity">
    <reaction evidence="1 5 6">
        <text>[protein]-peptidylproline (omega=180) = [protein]-peptidylproline (omega=0)</text>
        <dbReference type="Rhea" id="RHEA:16237"/>
        <dbReference type="Rhea" id="RHEA-COMP:10747"/>
        <dbReference type="Rhea" id="RHEA-COMP:10748"/>
        <dbReference type="ChEBI" id="CHEBI:83833"/>
        <dbReference type="ChEBI" id="CHEBI:83834"/>
        <dbReference type="EC" id="5.2.1.8"/>
    </reaction>
</comment>
<dbReference type="EC" id="5.2.1.8" evidence="6"/>
<name>A0ABZ0VB54_9MICO</name>
<dbReference type="PANTHER" id="PTHR43811">
    <property type="entry name" value="FKBP-TYPE PEPTIDYL-PROLYL CIS-TRANS ISOMERASE FKPA"/>
    <property type="match status" value="1"/>
</dbReference>
<evidence type="ECO:0000259" key="8">
    <source>
        <dbReference type="PROSITE" id="PS50059"/>
    </source>
</evidence>
<dbReference type="InterPro" id="IPR001179">
    <property type="entry name" value="PPIase_FKBP_dom"/>
</dbReference>
<evidence type="ECO:0000256" key="5">
    <source>
        <dbReference type="PROSITE-ProRule" id="PRU00277"/>
    </source>
</evidence>
<dbReference type="Gene3D" id="3.10.50.40">
    <property type="match status" value="1"/>
</dbReference>
<evidence type="ECO:0000256" key="1">
    <source>
        <dbReference type="ARBA" id="ARBA00000971"/>
    </source>
</evidence>